<dbReference type="Gene3D" id="3.40.50.1820">
    <property type="entry name" value="alpha/beta hydrolase"/>
    <property type="match status" value="1"/>
</dbReference>
<organism evidence="4 5">
    <name type="scientific">Paenibacillus roseus</name>
    <dbReference type="NCBI Taxonomy" id="2798579"/>
    <lineage>
        <taxon>Bacteria</taxon>
        <taxon>Bacillati</taxon>
        <taxon>Bacillota</taxon>
        <taxon>Bacilli</taxon>
        <taxon>Bacillales</taxon>
        <taxon>Paenibacillaceae</taxon>
        <taxon>Paenibacillus</taxon>
    </lineage>
</organism>
<dbReference type="SUPFAM" id="SSF53474">
    <property type="entry name" value="alpha/beta-Hydrolases"/>
    <property type="match status" value="1"/>
</dbReference>
<evidence type="ECO:0000313" key="5">
    <source>
        <dbReference type="Proteomes" id="UP000640274"/>
    </source>
</evidence>
<feature type="domain" description="Copper amine oxidase-like N-terminal" evidence="2">
    <location>
        <begin position="52"/>
        <end position="142"/>
    </location>
</feature>
<accession>A0A934MNU7</accession>
<dbReference type="PANTHER" id="PTHR43265">
    <property type="entry name" value="ESTERASE ESTD"/>
    <property type="match status" value="1"/>
</dbReference>
<evidence type="ECO:0000313" key="4">
    <source>
        <dbReference type="EMBL" id="MBJ6361391.1"/>
    </source>
</evidence>
<evidence type="ECO:0000256" key="1">
    <source>
        <dbReference type="SAM" id="SignalP"/>
    </source>
</evidence>
<name>A0A934MNU7_9BACL</name>
<dbReference type="AlphaFoldDB" id="A0A934MNU7"/>
<gene>
    <name evidence="4" type="ORF">JFN88_08740</name>
</gene>
<proteinExistence type="predicted"/>
<dbReference type="InterPro" id="IPR036582">
    <property type="entry name" value="Mao_N_sf"/>
</dbReference>
<reference evidence="4" key="1">
    <citation type="submission" date="2020-12" db="EMBL/GenBank/DDBJ databases">
        <authorList>
            <person name="Huq M.A."/>
        </authorList>
    </citation>
    <scope>NUCLEOTIDE SEQUENCE</scope>
    <source>
        <strain evidence="4">MAHUQ-46</strain>
    </source>
</reference>
<dbReference type="InterPro" id="IPR022742">
    <property type="entry name" value="Hydrolase_4"/>
</dbReference>
<dbReference type="GO" id="GO:0052689">
    <property type="term" value="F:carboxylic ester hydrolase activity"/>
    <property type="evidence" value="ECO:0007669"/>
    <property type="project" value="TreeGrafter"/>
</dbReference>
<dbReference type="InterPro" id="IPR029058">
    <property type="entry name" value="AB_hydrolase_fold"/>
</dbReference>
<dbReference type="Pfam" id="PF12146">
    <property type="entry name" value="Hydrolase_4"/>
    <property type="match status" value="1"/>
</dbReference>
<dbReference type="EMBL" id="JAELUP010000026">
    <property type="protein sequence ID" value="MBJ6361391.1"/>
    <property type="molecule type" value="Genomic_DNA"/>
</dbReference>
<keyword evidence="4" id="KW-0378">Hydrolase</keyword>
<feature type="signal peptide" evidence="1">
    <location>
        <begin position="1"/>
        <end position="35"/>
    </location>
</feature>
<feature type="chain" id="PRO_5037251534" evidence="1">
    <location>
        <begin position="36"/>
        <end position="576"/>
    </location>
</feature>
<dbReference type="Proteomes" id="UP000640274">
    <property type="component" value="Unassembled WGS sequence"/>
</dbReference>
<sequence length="576" mass="62231">MKKRSWKDINSAGRQKAVLAASLVLALAFPGIAAAAPAQTLPLGSIGASAVPTPREGNLLVPLRSAAESLGALVVWNNQEQSVRVSKGETVFSFKIGQDQVQVNGRDIRIERKTELVNGLTMVPLSLIRESLGVSSLNWDGSSVVPDKADLSSQAAVYFYNLLHGNAARLLATSSSALKAVMTEERAASLGERLRPLLGDQAGQISSRTEENAVHTSVIMRYAAKLPGLPLEVTVRFNKVGQVDDMNFSNETGPASAHQPAAYDRTELYAEREVVIGEGAFALPGTLTVPKGEGNFPAVVLVHGSGPNDRDGTFGGSKPFKDLAAGLAARGIAVLRYEKVTQEHTAKVSANAKFTLWDETGVDALKAVALLKKTAGIDASKIFIAGHSLGGYAAPLILKADQAGDIKGAIILSAPSENLNDVVAKQQQHALQLMLDTKQPAELIAQQEQAVAIGKQLAELIHNPEYSLDNLPSQFPLGNPYWWFEQRDYQPALLARDQKTPLLILQGENDWQVSLKQLKGWKETLKDRGNVEYKSYPLVNHLLSEYDGVSIGLEYDNPSNVSLKIIEDIEQWVKKQ</sequence>
<keyword evidence="5" id="KW-1185">Reference proteome</keyword>
<dbReference type="InterPro" id="IPR053145">
    <property type="entry name" value="AB_hydrolase_Est10"/>
</dbReference>
<feature type="domain" description="Serine aminopeptidase S33" evidence="3">
    <location>
        <begin position="317"/>
        <end position="542"/>
    </location>
</feature>
<dbReference type="PANTHER" id="PTHR43265:SF1">
    <property type="entry name" value="ESTERASE ESTD"/>
    <property type="match status" value="1"/>
</dbReference>
<dbReference type="Pfam" id="PF07833">
    <property type="entry name" value="Cu_amine_oxidN1"/>
    <property type="match status" value="1"/>
</dbReference>
<evidence type="ECO:0000259" key="2">
    <source>
        <dbReference type="Pfam" id="PF07833"/>
    </source>
</evidence>
<protein>
    <submittedName>
        <fullName evidence="4">Alpha/beta hydrolase</fullName>
    </submittedName>
</protein>
<dbReference type="RefSeq" id="WP_199018943.1">
    <property type="nucleotide sequence ID" value="NZ_JAELUP010000026.1"/>
</dbReference>
<dbReference type="InterPro" id="IPR012854">
    <property type="entry name" value="Cu_amine_oxidase-like_N"/>
</dbReference>
<dbReference type="Gene3D" id="3.30.457.10">
    <property type="entry name" value="Copper amine oxidase-like, N-terminal domain"/>
    <property type="match status" value="1"/>
</dbReference>
<comment type="caution">
    <text evidence="4">The sequence shown here is derived from an EMBL/GenBank/DDBJ whole genome shotgun (WGS) entry which is preliminary data.</text>
</comment>
<keyword evidence="1" id="KW-0732">Signal</keyword>
<evidence type="ECO:0000259" key="3">
    <source>
        <dbReference type="Pfam" id="PF12146"/>
    </source>
</evidence>
<dbReference type="SUPFAM" id="SSF55383">
    <property type="entry name" value="Copper amine oxidase, domain N"/>
    <property type="match status" value="1"/>
</dbReference>